<evidence type="ECO:0000256" key="1">
    <source>
        <dbReference type="ARBA" id="ARBA00001946"/>
    </source>
</evidence>
<proteinExistence type="inferred from homology"/>
<evidence type="ECO:0000256" key="6">
    <source>
        <dbReference type="ARBA" id="ARBA00022801"/>
    </source>
</evidence>
<name>A0A382ESU9_9ZZZZ</name>
<protein>
    <recommendedName>
        <fullName evidence="12">dITP/XTP pyrophosphatase</fullName>
        <ecNumber evidence="11">3.6.1.66</ecNumber>
    </recommendedName>
    <alternativeName>
        <fullName evidence="13">Non-canonical purine NTP pyrophosphatase</fullName>
    </alternativeName>
    <alternativeName>
        <fullName evidence="14">Non-standard purine NTP pyrophosphatase</fullName>
    </alternativeName>
    <alternativeName>
        <fullName evidence="16">Nucleoside-triphosphate diphosphatase</fullName>
    </alternativeName>
    <alternativeName>
        <fullName evidence="15">Nucleoside-triphosphate pyrophosphatase</fullName>
    </alternativeName>
</protein>
<keyword evidence="7" id="KW-0460">Magnesium</keyword>
<evidence type="ECO:0000256" key="12">
    <source>
        <dbReference type="ARBA" id="ARBA00071289"/>
    </source>
</evidence>
<comment type="catalytic activity">
    <reaction evidence="10">
        <text>XTP + H2O = XMP + diphosphate + H(+)</text>
        <dbReference type="Rhea" id="RHEA:28610"/>
        <dbReference type="ChEBI" id="CHEBI:15377"/>
        <dbReference type="ChEBI" id="CHEBI:15378"/>
        <dbReference type="ChEBI" id="CHEBI:33019"/>
        <dbReference type="ChEBI" id="CHEBI:57464"/>
        <dbReference type="ChEBI" id="CHEBI:61314"/>
        <dbReference type="EC" id="3.6.1.66"/>
    </reaction>
</comment>
<evidence type="ECO:0000256" key="14">
    <source>
        <dbReference type="ARBA" id="ARBA00078805"/>
    </source>
</evidence>
<evidence type="ECO:0000256" key="16">
    <source>
        <dbReference type="ARBA" id="ARBA00083635"/>
    </source>
</evidence>
<keyword evidence="5" id="KW-0547">Nucleotide-binding</keyword>
<dbReference type="GO" id="GO:0035870">
    <property type="term" value="F:dITP diphosphatase activity"/>
    <property type="evidence" value="ECO:0007669"/>
    <property type="project" value="UniProtKB-ARBA"/>
</dbReference>
<gene>
    <name evidence="17" type="ORF">METZ01_LOCUS206256</name>
</gene>
<reference evidence="17" key="1">
    <citation type="submission" date="2018-05" db="EMBL/GenBank/DDBJ databases">
        <authorList>
            <person name="Lanie J.A."/>
            <person name="Ng W.-L."/>
            <person name="Kazmierczak K.M."/>
            <person name="Andrzejewski T.M."/>
            <person name="Davidsen T.M."/>
            <person name="Wayne K.J."/>
            <person name="Tettelin H."/>
            <person name="Glass J.I."/>
            <person name="Rusch D."/>
            <person name="Podicherti R."/>
            <person name="Tsui H.-C.T."/>
            <person name="Winkler M.E."/>
        </authorList>
    </citation>
    <scope>NUCLEOTIDE SEQUENCE</scope>
</reference>
<comment type="subunit">
    <text evidence="3">Homodimer.</text>
</comment>
<organism evidence="17">
    <name type="scientific">marine metagenome</name>
    <dbReference type="NCBI Taxonomy" id="408172"/>
    <lineage>
        <taxon>unclassified sequences</taxon>
        <taxon>metagenomes</taxon>
        <taxon>ecological metagenomes</taxon>
    </lineage>
</organism>
<comment type="similarity">
    <text evidence="2">Belongs to the HAM1 NTPase family.</text>
</comment>
<dbReference type="InterPro" id="IPR002637">
    <property type="entry name" value="RdgB/HAM1"/>
</dbReference>
<dbReference type="InterPro" id="IPR029001">
    <property type="entry name" value="ITPase-like_fam"/>
</dbReference>
<dbReference type="EC" id="3.6.1.66" evidence="11"/>
<dbReference type="GO" id="GO:0005829">
    <property type="term" value="C:cytosol"/>
    <property type="evidence" value="ECO:0007669"/>
    <property type="project" value="TreeGrafter"/>
</dbReference>
<comment type="cofactor">
    <cofactor evidence="1">
        <name>Mg(2+)</name>
        <dbReference type="ChEBI" id="CHEBI:18420"/>
    </cofactor>
</comment>
<dbReference type="GO" id="GO:0009146">
    <property type="term" value="P:purine nucleoside triphosphate catabolic process"/>
    <property type="evidence" value="ECO:0007669"/>
    <property type="project" value="UniProtKB-ARBA"/>
</dbReference>
<dbReference type="PANTHER" id="PTHR11067:SF9">
    <property type="entry name" value="INOSINE TRIPHOSPHATE PYROPHOSPHATASE"/>
    <property type="match status" value="1"/>
</dbReference>
<evidence type="ECO:0000256" key="10">
    <source>
        <dbReference type="ARBA" id="ARBA00052017"/>
    </source>
</evidence>
<evidence type="ECO:0000256" key="13">
    <source>
        <dbReference type="ARBA" id="ARBA00075987"/>
    </source>
</evidence>
<dbReference type="PANTHER" id="PTHR11067">
    <property type="entry name" value="INOSINE TRIPHOSPHATE PYROPHOSPHATASE/HAM1 PROTEIN"/>
    <property type="match status" value="1"/>
</dbReference>
<keyword evidence="6" id="KW-0378">Hydrolase</keyword>
<evidence type="ECO:0000313" key="17">
    <source>
        <dbReference type="EMBL" id="SVB53402.1"/>
    </source>
</evidence>
<sequence length="133" mass="14709">MAALADDSGLAVDCLNGAPGIYSARYAGNQASDLDNCQQLLERMRGETDRRAYFHCSIVLVRHWQDPDPIIAQGRWHGEIISEMKGAQGFGYDPLFLPMQLSQTAAQLTAHRKAELSHRGRALKVLKAHLNHG</sequence>
<keyword evidence="4" id="KW-0479">Metal-binding</keyword>
<evidence type="ECO:0000256" key="7">
    <source>
        <dbReference type="ARBA" id="ARBA00022842"/>
    </source>
</evidence>
<dbReference type="SUPFAM" id="SSF52972">
    <property type="entry name" value="ITPase-like"/>
    <property type="match status" value="1"/>
</dbReference>
<dbReference type="GO" id="GO:0000166">
    <property type="term" value="F:nucleotide binding"/>
    <property type="evidence" value="ECO:0007669"/>
    <property type="project" value="UniProtKB-KW"/>
</dbReference>
<dbReference type="Gene3D" id="3.90.950.10">
    <property type="match status" value="1"/>
</dbReference>
<evidence type="ECO:0000256" key="4">
    <source>
        <dbReference type="ARBA" id="ARBA00022723"/>
    </source>
</evidence>
<evidence type="ECO:0000256" key="3">
    <source>
        <dbReference type="ARBA" id="ARBA00011738"/>
    </source>
</evidence>
<evidence type="ECO:0000256" key="9">
    <source>
        <dbReference type="ARBA" id="ARBA00051875"/>
    </source>
</evidence>
<dbReference type="GO" id="GO:0036222">
    <property type="term" value="F:XTP diphosphatase activity"/>
    <property type="evidence" value="ECO:0007669"/>
    <property type="project" value="UniProtKB-ARBA"/>
</dbReference>
<keyword evidence="8" id="KW-0546">Nucleotide metabolism</keyword>
<dbReference type="EMBL" id="UINC01045983">
    <property type="protein sequence ID" value="SVB53402.1"/>
    <property type="molecule type" value="Genomic_DNA"/>
</dbReference>
<dbReference type="GO" id="GO:0046872">
    <property type="term" value="F:metal ion binding"/>
    <property type="evidence" value="ECO:0007669"/>
    <property type="project" value="UniProtKB-KW"/>
</dbReference>
<dbReference type="GO" id="GO:0036220">
    <property type="term" value="F:ITP diphosphatase activity"/>
    <property type="evidence" value="ECO:0007669"/>
    <property type="project" value="UniProtKB-EC"/>
</dbReference>
<evidence type="ECO:0000256" key="5">
    <source>
        <dbReference type="ARBA" id="ARBA00022741"/>
    </source>
</evidence>
<evidence type="ECO:0000256" key="2">
    <source>
        <dbReference type="ARBA" id="ARBA00008023"/>
    </source>
</evidence>
<dbReference type="CDD" id="cd00515">
    <property type="entry name" value="HAM1"/>
    <property type="match status" value="1"/>
</dbReference>
<evidence type="ECO:0000256" key="15">
    <source>
        <dbReference type="ARBA" id="ARBA00083186"/>
    </source>
</evidence>
<comment type="catalytic activity">
    <reaction evidence="9">
        <text>dITP + H2O = dIMP + diphosphate + H(+)</text>
        <dbReference type="Rhea" id="RHEA:28342"/>
        <dbReference type="ChEBI" id="CHEBI:15377"/>
        <dbReference type="ChEBI" id="CHEBI:15378"/>
        <dbReference type="ChEBI" id="CHEBI:33019"/>
        <dbReference type="ChEBI" id="CHEBI:61194"/>
        <dbReference type="ChEBI" id="CHEBI:61382"/>
        <dbReference type="EC" id="3.6.1.66"/>
    </reaction>
</comment>
<evidence type="ECO:0000256" key="8">
    <source>
        <dbReference type="ARBA" id="ARBA00023080"/>
    </source>
</evidence>
<accession>A0A382ESU9</accession>
<dbReference type="AlphaFoldDB" id="A0A382ESU9"/>
<dbReference type="GO" id="GO:0009117">
    <property type="term" value="P:nucleotide metabolic process"/>
    <property type="evidence" value="ECO:0007669"/>
    <property type="project" value="UniProtKB-KW"/>
</dbReference>
<dbReference type="Pfam" id="PF01725">
    <property type="entry name" value="Ham1p_like"/>
    <property type="match status" value="1"/>
</dbReference>
<evidence type="ECO:0000256" key="11">
    <source>
        <dbReference type="ARBA" id="ARBA00066468"/>
    </source>
</evidence>
<dbReference type="FunFam" id="3.90.950.10:FF:000001">
    <property type="entry name" value="dITP/XTP pyrophosphatase"/>
    <property type="match status" value="1"/>
</dbReference>